<reference evidence="1 2" key="1">
    <citation type="journal article" date="2019" name="Microorganisms">
        <title>Systematic Affiliation and Genome Analysis of Subtercola vilae DB165(T) with Particular Emphasis on Cold Adaptation of an Isolate from a High-Altitude Cold Volcano Lake.</title>
        <authorList>
            <person name="Villalobos A.S."/>
            <person name="Wiese J."/>
            <person name="Imhoff J.F."/>
            <person name="Dorador C."/>
            <person name="Keller A."/>
            <person name="Hentschel U."/>
        </authorList>
    </citation>
    <scope>NUCLEOTIDE SEQUENCE [LARGE SCALE GENOMIC DNA]</scope>
    <source>
        <strain evidence="1 2">DB165</strain>
    </source>
</reference>
<dbReference type="Proteomes" id="UP000306192">
    <property type="component" value="Unassembled WGS sequence"/>
</dbReference>
<proteinExistence type="predicted"/>
<gene>
    <name evidence="1" type="ORF">D4765_19080</name>
</gene>
<evidence type="ECO:0000313" key="2">
    <source>
        <dbReference type="Proteomes" id="UP000306192"/>
    </source>
</evidence>
<dbReference type="AlphaFoldDB" id="A0A4T2B7G6"/>
<accession>A0A4T2B7G6</accession>
<sequence>MSGRVFTDEAYEWLRGYHGSIDSTALLLAYEAGQANYFTDLVKRPASIVIDTGAWLSDADEHEHEFEDRCSCGLTYAEAQEGER</sequence>
<evidence type="ECO:0000313" key="1">
    <source>
        <dbReference type="EMBL" id="TIH26032.1"/>
    </source>
</evidence>
<comment type="caution">
    <text evidence="1">The sequence shown here is derived from an EMBL/GenBank/DDBJ whole genome shotgun (WGS) entry which is preliminary data.</text>
</comment>
<name>A0A4T2B7G6_9MICO</name>
<dbReference type="EMBL" id="QYRT01000101">
    <property type="protein sequence ID" value="TIH26032.1"/>
    <property type="molecule type" value="Genomic_DNA"/>
</dbReference>
<dbReference type="RefSeq" id="WP_136643871.1">
    <property type="nucleotide sequence ID" value="NZ_QYRT01000101.1"/>
</dbReference>
<keyword evidence="2" id="KW-1185">Reference proteome</keyword>
<organism evidence="1 2">
    <name type="scientific">Subtercola vilae</name>
    <dbReference type="NCBI Taxonomy" id="2056433"/>
    <lineage>
        <taxon>Bacteria</taxon>
        <taxon>Bacillati</taxon>
        <taxon>Actinomycetota</taxon>
        <taxon>Actinomycetes</taxon>
        <taxon>Micrococcales</taxon>
        <taxon>Microbacteriaceae</taxon>
        <taxon>Subtercola</taxon>
    </lineage>
</organism>
<protein>
    <submittedName>
        <fullName evidence="1">Uncharacterized protein</fullName>
    </submittedName>
</protein>